<dbReference type="InterPro" id="IPR016181">
    <property type="entry name" value="Acyl_CoA_acyltransferase"/>
</dbReference>
<protein>
    <recommendedName>
        <fullName evidence="3">N-acetyltransferase domain-containing protein</fullName>
    </recommendedName>
</protein>
<sequence length="124" mass="14047">MLRRCIFDDVSVHAAEAHLDGLILSRPMAHQWYFDRHSTGFVGIKQDACTTTVGALFVLPGKRQVGNGTRILKEIMDAAGKRDIEVVCAAHRHRWFGKQGFIAVKRLRDGKDVWLLRRPRPLGD</sequence>
<proteinExistence type="predicted"/>
<dbReference type="RefSeq" id="WP_231145050.1">
    <property type="nucleotide sequence ID" value="NZ_CP088100.1"/>
</dbReference>
<evidence type="ECO:0000313" key="2">
    <source>
        <dbReference type="Proteomes" id="UP001430990"/>
    </source>
</evidence>
<name>A0ABY3QYC1_9BRAD</name>
<dbReference type="SUPFAM" id="SSF55729">
    <property type="entry name" value="Acyl-CoA N-acyltransferases (Nat)"/>
    <property type="match status" value="1"/>
</dbReference>
<evidence type="ECO:0008006" key="3">
    <source>
        <dbReference type="Google" id="ProtNLM"/>
    </source>
</evidence>
<dbReference type="Proteomes" id="UP001430990">
    <property type="component" value="Chromosome"/>
</dbReference>
<keyword evidence="2" id="KW-1185">Reference proteome</keyword>
<accession>A0ABY3QYC1</accession>
<reference evidence="1" key="1">
    <citation type="submission" date="2021-11" db="EMBL/GenBank/DDBJ databases">
        <title>Australian commercial rhizobial inoculants.</title>
        <authorList>
            <person name="Kohlmeier M.G."/>
            <person name="O'Hara G.W."/>
            <person name="Colombi E."/>
            <person name="Ramsay J.P."/>
            <person name="Terpolilli J."/>
        </authorList>
    </citation>
    <scope>NUCLEOTIDE SEQUENCE</scope>
    <source>
        <strain evidence="1">CC829</strain>
    </source>
</reference>
<dbReference type="EMBL" id="CP088100">
    <property type="protein sequence ID" value="UFW91037.1"/>
    <property type="molecule type" value="Genomic_DNA"/>
</dbReference>
<organism evidence="1 2">
    <name type="scientific">Bradyrhizobium barranii</name>
    <dbReference type="NCBI Taxonomy" id="2992140"/>
    <lineage>
        <taxon>Bacteria</taxon>
        <taxon>Pseudomonadati</taxon>
        <taxon>Pseudomonadota</taxon>
        <taxon>Alphaproteobacteria</taxon>
        <taxon>Hyphomicrobiales</taxon>
        <taxon>Nitrobacteraceae</taxon>
        <taxon>Bradyrhizobium</taxon>
    </lineage>
</organism>
<dbReference type="Gene3D" id="3.40.630.30">
    <property type="match status" value="1"/>
</dbReference>
<evidence type="ECO:0000313" key="1">
    <source>
        <dbReference type="EMBL" id="UFW91037.1"/>
    </source>
</evidence>
<gene>
    <name evidence="1" type="ORF">BjapCC829_21860</name>
</gene>